<protein>
    <submittedName>
        <fullName evidence="2">Uncharacterized protein</fullName>
    </submittedName>
</protein>
<organism evidence="2 3">
    <name type="scientific">Araneus ventricosus</name>
    <name type="common">Orbweaver spider</name>
    <name type="synonym">Epeira ventricosa</name>
    <dbReference type="NCBI Taxonomy" id="182803"/>
    <lineage>
        <taxon>Eukaryota</taxon>
        <taxon>Metazoa</taxon>
        <taxon>Ecdysozoa</taxon>
        <taxon>Arthropoda</taxon>
        <taxon>Chelicerata</taxon>
        <taxon>Arachnida</taxon>
        <taxon>Araneae</taxon>
        <taxon>Araneomorphae</taxon>
        <taxon>Entelegynae</taxon>
        <taxon>Araneoidea</taxon>
        <taxon>Araneidae</taxon>
        <taxon>Araneus</taxon>
    </lineage>
</organism>
<evidence type="ECO:0000313" key="2">
    <source>
        <dbReference type="EMBL" id="GBM19959.1"/>
    </source>
</evidence>
<accession>A0A4Y2DV51</accession>
<keyword evidence="3" id="KW-1185">Reference proteome</keyword>
<feature type="region of interest" description="Disordered" evidence="1">
    <location>
        <begin position="16"/>
        <end position="57"/>
    </location>
</feature>
<sequence length="92" mass="10518">MKGFNKTTRAFAITDACASSSASPERRQKRFNKRNHPPEAFNPADALYPAHSTSHTDAIEDRFQQRQPNNFHRLLSFLINGDYEHEIPNCSV</sequence>
<dbReference type="AlphaFoldDB" id="A0A4Y2DV51"/>
<evidence type="ECO:0000256" key="1">
    <source>
        <dbReference type="SAM" id="MobiDB-lite"/>
    </source>
</evidence>
<proteinExistence type="predicted"/>
<dbReference type="EMBL" id="BGPR01167847">
    <property type="protein sequence ID" value="GBM19959.1"/>
    <property type="molecule type" value="Genomic_DNA"/>
</dbReference>
<evidence type="ECO:0000313" key="3">
    <source>
        <dbReference type="Proteomes" id="UP000499080"/>
    </source>
</evidence>
<comment type="caution">
    <text evidence="2">The sequence shown here is derived from an EMBL/GenBank/DDBJ whole genome shotgun (WGS) entry which is preliminary data.</text>
</comment>
<gene>
    <name evidence="2" type="ORF">AVEN_73545_1</name>
</gene>
<reference evidence="2 3" key="1">
    <citation type="journal article" date="2019" name="Sci. Rep.">
        <title>Orb-weaving spider Araneus ventricosus genome elucidates the spidroin gene catalogue.</title>
        <authorList>
            <person name="Kono N."/>
            <person name="Nakamura H."/>
            <person name="Ohtoshi R."/>
            <person name="Moran D.A.P."/>
            <person name="Shinohara A."/>
            <person name="Yoshida Y."/>
            <person name="Fujiwara M."/>
            <person name="Mori M."/>
            <person name="Tomita M."/>
            <person name="Arakawa K."/>
        </authorList>
    </citation>
    <scope>NUCLEOTIDE SEQUENCE [LARGE SCALE GENOMIC DNA]</scope>
</reference>
<dbReference type="Proteomes" id="UP000499080">
    <property type="component" value="Unassembled WGS sequence"/>
</dbReference>
<name>A0A4Y2DV51_ARAVE</name>